<proteinExistence type="predicted"/>
<evidence type="ECO:0000313" key="6">
    <source>
        <dbReference type="Proteomes" id="UP000661280"/>
    </source>
</evidence>
<dbReference type="EMBL" id="AP024432">
    <property type="protein sequence ID" value="BCS04466.1"/>
    <property type="molecule type" value="Genomic_DNA"/>
</dbReference>
<protein>
    <submittedName>
        <fullName evidence="4">Uncharacterized protein</fullName>
    </submittedName>
</protein>
<dbReference type="GeneID" id="64965787"/>
<feature type="region of interest" description="Disordered" evidence="2">
    <location>
        <begin position="20"/>
        <end position="48"/>
    </location>
</feature>
<reference evidence="4 5" key="1">
    <citation type="journal article" date="2016" name="DNA Res.">
        <title>Genome sequence of Aspergillus luchuensis NBRC 4314.</title>
        <authorList>
            <person name="Yamada O."/>
            <person name="Machida M."/>
            <person name="Hosoyama A."/>
            <person name="Goto M."/>
            <person name="Takahashi T."/>
            <person name="Futagami T."/>
            <person name="Yamagata Y."/>
            <person name="Takeuchi M."/>
            <person name="Kobayashi T."/>
            <person name="Koike H."/>
            <person name="Abe K."/>
            <person name="Asai K."/>
            <person name="Arita M."/>
            <person name="Fujita N."/>
            <person name="Fukuda K."/>
            <person name="Higa K."/>
            <person name="Horikawa H."/>
            <person name="Ishikawa T."/>
            <person name="Jinno K."/>
            <person name="Kato Y."/>
            <person name="Kirimura K."/>
            <person name="Mizutani O."/>
            <person name="Nakasone K."/>
            <person name="Sano M."/>
            <person name="Shiraishi Y."/>
            <person name="Tsukahara M."/>
            <person name="Gomi K."/>
        </authorList>
    </citation>
    <scope>NUCLEOTIDE SEQUENCE [LARGE SCALE GENOMIC DNA]</scope>
    <source>
        <strain evidence="4 5">RIB 2604</strain>
    </source>
</reference>
<dbReference type="OrthoDB" id="4498382at2759"/>
<feature type="compositionally biased region" description="Basic and acidic residues" evidence="2">
    <location>
        <begin position="30"/>
        <end position="48"/>
    </location>
</feature>
<evidence type="ECO:0000256" key="1">
    <source>
        <dbReference type="SAM" id="Coils"/>
    </source>
</evidence>
<dbReference type="EMBL" id="BCWF01000015">
    <property type="protein sequence ID" value="GAT22268.1"/>
    <property type="molecule type" value="Genomic_DNA"/>
</dbReference>
<accession>A0A146F8F5</accession>
<name>A0A146F8F5_ASPKA</name>
<evidence type="ECO:0000313" key="5">
    <source>
        <dbReference type="Proteomes" id="UP000075230"/>
    </source>
</evidence>
<keyword evidence="6" id="KW-1185">Reference proteome</keyword>
<sequence>MERPTQAIFHNAVFLAGSFSGAGPRKRARVEKPKKPAKEQRDIAKMSAVEKKKEIARLRAAIKKEEEELKRKREKVTALKASILADEADDKLMIEE</sequence>
<dbReference type="AlphaFoldDB" id="A0A146F8F5"/>
<organism evidence="4 5">
    <name type="scientific">Aspergillus kawachii</name>
    <name type="common">White koji mold</name>
    <name type="synonym">Aspergillus awamori var. kawachi</name>
    <dbReference type="NCBI Taxonomy" id="1069201"/>
    <lineage>
        <taxon>Eukaryota</taxon>
        <taxon>Fungi</taxon>
        <taxon>Dikarya</taxon>
        <taxon>Ascomycota</taxon>
        <taxon>Pezizomycotina</taxon>
        <taxon>Eurotiomycetes</taxon>
        <taxon>Eurotiomycetidae</taxon>
        <taxon>Eurotiales</taxon>
        <taxon>Aspergillaceae</taxon>
        <taxon>Aspergillus</taxon>
        <taxon>Aspergillus subgen. Circumdati</taxon>
    </lineage>
</organism>
<reference evidence="3" key="4">
    <citation type="submission" date="2021-02" db="EMBL/GenBank/DDBJ databases">
        <title>Aspergillus luchuensis mut. kawachii IFO 4304 genome sequence.</title>
        <authorList>
            <person name="Mori K."/>
            <person name="Kadooka C."/>
            <person name="Goto M."/>
            <person name="Futagami T."/>
        </authorList>
    </citation>
    <scope>NUCLEOTIDE SEQUENCE</scope>
    <source>
        <strain evidence="3">IFO 4308</strain>
    </source>
</reference>
<dbReference type="Proteomes" id="UP000075230">
    <property type="component" value="Unassembled WGS sequence"/>
</dbReference>
<evidence type="ECO:0000313" key="3">
    <source>
        <dbReference type="EMBL" id="BCS04466.1"/>
    </source>
</evidence>
<dbReference type="Proteomes" id="UP000661280">
    <property type="component" value="Chromosome 8"/>
</dbReference>
<reference evidence="5" key="2">
    <citation type="submission" date="2016-02" db="EMBL/GenBank/DDBJ databases">
        <title>Genome sequencing of Aspergillus luchuensis NBRC 4314.</title>
        <authorList>
            <person name="Yamada O."/>
        </authorList>
    </citation>
    <scope>NUCLEOTIDE SEQUENCE [LARGE SCALE GENOMIC DNA]</scope>
    <source>
        <strain evidence="5">RIB 2604</strain>
    </source>
</reference>
<reference evidence="3" key="3">
    <citation type="submission" date="2021-01" db="EMBL/GenBank/DDBJ databases">
        <authorList>
            <consortium name="Aspergillus luchuensis mut. kawachii IFO 4304 genome sequencing consortium"/>
            <person name="Kazuki M."/>
            <person name="Futagami T."/>
        </authorList>
    </citation>
    <scope>NUCLEOTIDE SEQUENCE</scope>
    <source>
        <strain evidence="3">IFO 4308</strain>
    </source>
</reference>
<keyword evidence="1" id="KW-0175">Coiled coil</keyword>
<dbReference type="KEGG" id="aluc:AKAW2_80267A"/>
<evidence type="ECO:0000313" key="4">
    <source>
        <dbReference type="EMBL" id="GAT22268.1"/>
    </source>
</evidence>
<feature type="coiled-coil region" evidence="1">
    <location>
        <begin position="48"/>
        <end position="82"/>
    </location>
</feature>
<evidence type="ECO:0000256" key="2">
    <source>
        <dbReference type="SAM" id="MobiDB-lite"/>
    </source>
</evidence>
<gene>
    <name evidence="3" type="ORF">AKAW2_80267A</name>
    <name evidence="4" type="ORF">RIB2604_01503010</name>
</gene>
<dbReference type="RefSeq" id="XP_041548228.1">
    <property type="nucleotide sequence ID" value="XM_041681269.1"/>
</dbReference>